<dbReference type="RefSeq" id="WP_015796893.1">
    <property type="nucleotide sequence ID" value="NC_013131.1"/>
</dbReference>
<evidence type="ECO:0000313" key="1">
    <source>
        <dbReference type="EMBL" id="ACU77168.1"/>
    </source>
</evidence>
<proteinExistence type="predicted"/>
<dbReference type="AlphaFoldDB" id="C7QKR9"/>
<name>C7QKR9_CATAD</name>
<dbReference type="STRING" id="479433.Caci_8345"/>
<evidence type="ECO:0000313" key="2">
    <source>
        <dbReference type="Proteomes" id="UP000000851"/>
    </source>
</evidence>
<dbReference type="Proteomes" id="UP000000851">
    <property type="component" value="Chromosome"/>
</dbReference>
<dbReference type="InterPro" id="IPR012340">
    <property type="entry name" value="NA-bd_OB-fold"/>
</dbReference>
<accession>C7QKR9</accession>
<reference evidence="1 2" key="1">
    <citation type="journal article" date="2009" name="Stand. Genomic Sci.">
        <title>Complete genome sequence of Catenulispora acidiphila type strain (ID 139908).</title>
        <authorList>
            <person name="Copeland A."/>
            <person name="Lapidus A."/>
            <person name="Glavina Del Rio T."/>
            <person name="Nolan M."/>
            <person name="Lucas S."/>
            <person name="Chen F."/>
            <person name="Tice H."/>
            <person name="Cheng J.F."/>
            <person name="Bruce D."/>
            <person name="Goodwin L."/>
            <person name="Pitluck S."/>
            <person name="Mikhailova N."/>
            <person name="Pati A."/>
            <person name="Ivanova N."/>
            <person name="Mavromatis K."/>
            <person name="Chen A."/>
            <person name="Palaniappan K."/>
            <person name="Chain P."/>
            <person name="Land M."/>
            <person name="Hauser L."/>
            <person name="Chang Y.J."/>
            <person name="Jeffries C.D."/>
            <person name="Chertkov O."/>
            <person name="Brettin T."/>
            <person name="Detter J.C."/>
            <person name="Han C."/>
            <person name="Ali Z."/>
            <person name="Tindall B.J."/>
            <person name="Goker M."/>
            <person name="Bristow J."/>
            <person name="Eisen J.A."/>
            <person name="Markowitz V."/>
            <person name="Hugenholtz P."/>
            <person name="Kyrpides N.C."/>
            <person name="Klenk H.P."/>
        </authorList>
    </citation>
    <scope>NUCLEOTIDE SEQUENCE [LARGE SCALE GENOMIC DNA]</scope>
    <source>
        <strain evidence="2">DSM 44928 / JCM 14897 / NBRC 102108 / NRRL B-24433 / ID139908</strain>
    </source>
</reference>
<sequence>MRKVPDEAVIGCVGELHVGTRGARGPGEAVVRVRGGTEAFLAWSEQPLPKGTRILVVESRGQRAVDVIAFPESTDPLDELDRL</sequence>
<evidence type="ECO:0008006" key="3">
    <source>
        <dbReference type="Google" id="ProtNLM"/>
    </source>
</evidence>
<protein>
    <recommendedName>
        <fullName evidence="3">NfeD-like C-terminal domain-containing protein</fullName>
    </recommendedName>
</protein>
<gene>
    <name evidence="1" type="ordered locus">Caci_8345</name>
</gene>
<keyword evidence="2" id="KW-1185">Reference proteome</keyword>
<dbReference type="InParanoid" id="C7QKR9"/>
<dbReference type="HOGENOM" id="CLU_198288_0_0_11"/>
<organism evidence="1 2">
    <name type="scientific">Catenulispora acidiphila (strain DSM 44928 / JCM 14897 / NBRC 102108 / NRRL B-24433 / ID139908)</name>
    <dbReference type="NCBI Taxonomy" id="479433"/>
    <lineage>
        <taxon>Bacteria</taxon>
        <taxon>Bacillati</taxon>
        <taxon>Actinomycetota</taxon>
        <taxon>Actinomycetes</taxon>
        <taxon>Catenulisporales</taxon>
        <taxon>Catenulisporaceae</taxon>
        <taxon>Catenulispora</taxon>
    </lineage>
</organism>
<dbReference type="EMBL" id="CP001700">
    <property type="protein sequence ID" value="ACU77168.1"/>
    <property type="molecule type" value="Genomic_DNA"/>
</dbReference>
<dbReference type="Gene3D" id="2.40.50.140">
    <property type="entry name" value="Nucleic acid-binding proteins"/>
    <property type="match status" value="1"/>
</dbReference>
<dbReference type="KEGG" id="cai:Caci_8345"/>